<evidence type="ECO:0000313" key="3">
    <source>
        <dbReference type="Proteomes" id="UP000001950"/>
    </source>
</evidence>
<dbReference type="VEuPathDB" id="PiroplasmaDB:TA08660"/>
<organism evidence="2 3">
    <name type="scientific">Theileria annulata</name>
    <dbReference type="NCBI Taxonomy" id="5874"/>
    <lineage>
        <taxon>Eukaryota</taxon>
        <taxon>Sar</taxon>
        <taxon>Alveolata</taxon>
        <taxon>Apicomplexa</taxon>
        <taxon>Aconoidasida</taxon>
        <taxon>Piroplasmida</taxon>
        <taxon>Theileriidae</taxon>
        <taxon>Theileria</taxon>
    </lineage>
</organism>
<feature type="coiled-coil region" evidence="1">
    <location>
        <begin position="554"/>
        <end position="630"/>
    </location>
</feature>
<dbReference type="InParanoid" id="Q4U9I6"/>
<keyword evidence="3" id="KW-1185">Reference proteome</keyword>
<dbReference type="Proteomes" id="UP000001950">
    <property type="component" value="Chromosome 4"/>
</dbReference>
<dbReference type="KEGG" id="tan:TA08660"/>
<proteinExistence type="predicted"/>
<dbReference type="OMA" id="FTLDCKA"/>
<accession>Q4U9I6</accession>
<dbReference type="eggNOG" id="ENOG502TN96">
    <property type="taxonomic scope" value="Eukaryota"/>
</dbReference>
<dbReference type="RefSeq" id="XP_953142.1">
    <property type="nucleotide sequence ID" value="XM_948049.1"/>
</dbReference>
<reference evidence="2 3" key="1">
    <citation type="journal article" date="2005" name="Science">
        <title>Genome of the host-cell transforming parasite Theileria annulata compared with T. parva.</title>
        <authorList>
            <person name="Pain A."/>
            <person name="Renauld H."/>
            <person name="Berriman M."/>
            <person name="Murphy L."/>
            <person name="Yeats C.A."/>
            <person name="Weir W."/>
            <person name="Kerhornou A."/>
            <person name="Aslett M."/>
            <person name="Bishop R."/>
            <person name="Bouchier C."/>
            <person name="Cochet M."/>
            <person name="Coulson R.M.R."/>
            <person name="Cronin A."/>
            <person name="de Villiers E.P."/>
            <person name="Fraser A."/>
            <person name="Fosker N."/>
            <person name="Gardner M."/>
            <person name="Goble A."/>
            <person name="Griffiths-Jones S."/>
            <person name="Harris D.E."/>
            <person name="Katzer F."/>
            <person name="Larke N."/>
            <person name="Lord A."/>
            <person name="Maser P."/>
            <person name="McKellar S."/>
            <person name="Mooney P."/>
            <person name="Morton F."/>
            <person name="Nene V."/>
            <person name="O'Neil S."/>
            <person name="Price C."/>
            <person name="Quail M.A."/>
            <person name="Rabbinowitsch E."/>
            <person name="Rawlings N.D."/>
            <person name="Rutter S."/>
            <person name="Saunders D."/>
            <person name="Seeger K."/>
            <person name="Shah T."/>
            <person name="Squares R."/>
            <person name="Squares S."/>
            <person name="Tivey A."/>
            <person name="Walker A.R."/>
            <person name="Woodward J."/>
            <person name="Dobbelaere D.A.E."/>
            <person name="Langsley G."/>
            <person name="Rajandream M.A."/>
            <person name="McKeever D."/>
            <person name="Shiels B."/>
            <person name="Tait A."/>
            <person name="Barrell B.G."/>
            <person name="Hall N."/>
        </authorList>
    </citation>
    <scope>NUCLEOTIDE SEQUENCE [LARGE SCALE GENOMIC DNA]</scope>
    <source>
        <strain evidence="3">Ankara</strain>
    </source>
</reference>
<dbReference type="OrthoDB" id="365941at2759"/>
<evidence type="ECO:0000256" key="1">
    <source>
        <dbReference type="SAM" id="Coils"/>
    </source>
</evidence>
<dbReference type="AlphaFoldDB" id="Q4U9I6"/>
<dbReference type="GeneID" id="3863165"/>
<gene>
    <name evidence="2" type="ORF">TA08660</name>
</gene>
<sequence length="655" mass="76930">MSYSNDLFTNSCESILVKVESFLNKSNTSYKSSELQIAFELFVNCVDNFTHFNGSEELIFATRDIVYYIQTIIPSIKFENVLEFTDGFIKWIKHKHVVEIKNVDVYRLEFGYSFLNRNIFSLMFNILDSLKKVERIELERMFFTKYLEEVKSTFTKLKLSIDYEEKISLLELYWRGLRRIDINDIKASRTFKNLIKEISAIESKNFEFKCNNLLIKRKFISPANGYFPCDGIIELLETNQLQISNYKIKELYFSYSSIRIHVSFYNKFEQIDSTDGSCNKIEVPNYHINDFKIDESNITFSIQIVSFNFDVTSLWSEQISNMVKRVTNNKMVIKIRIMSEISREMRTMAKKIINVLGENNELEPKGCGTEMKTEEIIEIRDETEEILFSSNSDDREIVELLNMAKDQYNKIKVTQDPDIVDDHDNLVDKDLFTQESFVENIDIRGSWIEPFNKISLESAMKCEIPKTIEISKDSKIFPTVIGSNDTEKSFYESQECCESTPSTLRSSDKSSLAMSSEVRISGDEYINRFDTSSMYTEKYNEPLMEQAERRKRDEEKYKAILIRMSNEIEKENKELETNARKILGELEKLESKYTFNRKIEETNKSSNILIEKSSELVKKTEETLKGMERIIEKIIKHYQKRTEDCEKALKSIYVK</sequence>
<dbReference type="EMBL" id="CR940353">
    <property type="protein sequence ID" value="CAI76517.1"/>
    <property type="molecule type" value="Genomic_DNA"/>
</dbReference>
<evidence type="ECO:0000313" key="2">
    <source>
        <dbReference type="EMBL" id="CAI76517.1"/>
    </source>
</evidence>
<keyword evidence="1" id="KW-0175">Coiled coil</keyword>
<name>Q4U9I6_THEAN</name>
<protein>
    <submittedName>
        <fullName evidence="2">Uncharacterized protein</fullName>
    </submittedName>
</protein>